<sequence length="164" mass="17959">MAIPNPMVTFCFAIIAAALGVTSPALAYIARSKVIRNKGDTAGLLCKVAIVVLVLSVVCILIHELWARAVESTDDVAKRIDMWVKWTLLLIMLGFFVGFFALLYVIIHKGMSDQTKKISLLCGTCGCGSVTVFSVLYFALMLGKPGPTLLQSVTDHWMRLHSIR</sequence>
<evidence type="ECO:0000313" key="2">
    <source>
        <dbReference type="EMBL" id="CAH9081873.1"/>
    </source>
</evidence>
<accession>A0AAV0CP04</accession>
<feature type="transmembrane region" description="Helical" evidence="1">
    <location>
        <begin position="6"/>
        <end position="30"/>
    </location>
</feature>
<reference evidence="2" key="1">
    <citation type="submission" date="2022-07" db="EMBL/GenBank/DDBJ databases">
        <authorList>
            <person name="Macas J."/>
            <person name="Novak P."/>
            <person name="Neumann P."/>
        </authorList>
    </citation>
    <scope>NUCLEOTIDE SEQUENCE</scope>
</reference>
<feature type="transmembrane region" description="Helical" evidence="1">
    <location>
        <begin position="42"/>
        <end position="63"/>
    </location>
</feature>
<dbReference type="EMBL" id="CAMAPF010000037">
    <property type="protein sequence ID" value="CAH9081873.1"/>
    <property type="molecule type" value="Genomic_DNA"/>
</dbReference>
<dbReference type="Proteomes" id="UP001152523">
    <property type="component" value="Unassembled WGS sequence"/>
</dbReference>
<keyword evidence="1" id="KW-1133">Transmembrane helix</keyword>
<comment type="caution">
    <text evidence="2">The sequence shown here is derived from an EMBL/GenBank/DDBJ whole genome shotgun (WGS) entry which is preliminary data.</text>
</comment>
<gene>
    <name evidence="2" type="ORF">CEPIT_LOCUS7898</name>
</gene>
<keyword evidence="1" id="KW-0812">Transmembrane</keyword>
<protein>
    <submittedName>
        <fullName evidence="2">Uncharacterized protein</fullName>
    </submittedName>
</protein>
<keyword evidence="3" id="KW-1185">Reference proteome</keyword>
<dbReference type="AlphaFoldDB" id="A0AAV0CP04"/>
<organism evidence="2 3">
    <name type="scientific">Cuscuta epithymum</name>
    <dbReference type="NCBI Taxonomy" id="186058"/>
    <lineage>
        <taxon>Eukaryota</taxon>
        <taxon>Viridiplantae</taxon>
        <taxon>Streptophyta</taxon>
        <taxon>Embryophyta</taxon>
        <taxon>Tracheophyta</taxon>
        <taxon>Spermatophyta</taxon>
        <taxon>Magnoliopsida</taxon>
        <taxon>eudicotyledons</taxon>
        <taxon>Gunneridae</taxon>
        <taxon>Pentapetalae</taxon>
        <taxon>asterids</taxon>
        <taxon>lamiids</taxon>
        <taxon>Solanales</taxon>
        <taxon>Convolvulaceae</taxon>
        <taxon>Cuscuteae</taxon>
        <taxon>Cuscuta</taxon>
        <taxon>Cuscuta subgen. Cuscuta</taxon>
    </lineage>
</organism>
<feature type="transmembrane region" description="Helical" evidence="1">
    <location>
        <begin position="83"/>
        <end position="106"/>
    </location>
</feature>
<name>A0AAV0CP04_9ASTE</name>
<feature type="transmembrane region" description="Helical" evidence="1">
    <location>
        <begin position="118"/>
        <end position="140"/>
    </location>
</feature>
<evidence type="ECO:0000256" key="1">
    <source>
        <dbReference type="SAM" id="Phobius"/>
    </source>
</evidence>
<keyword evidence="1" id="KW-0472">Membrane</keyword>
<evidence type="ECO:0000313" key="3">
    <source>
        <dbReference type="Proteomes" id="UP001152523"/>
    </source>
</evidence>
<proteinExistence type="predicted"/>